<evidence type="ECO:0000256" key="1">
    <source>
        <dbReference type="ARBA" id="ARBA00012247"/>
    </source>
</evidence>
<dbReference type="EC" id="3.1.4.46" evidence="1"/>
<dbReference type="KEGG" id="nnu:104593965"/>
<dbReference type="CDD" id="cd08556">
    <property type="entry name" value="GDPD"/>
    <property type="match status" value="1"/>
</dbReference>
<dbReference type="Proteomes" id="UP000189703">
    <property type="component" value="Unplaced"/>
</dbReference>
<dbReference type="Gene3D" id="3.20.20.190">
    <property type="entry name" value="Phosphatidylinositol (PI) phosphodiesterase"/>
    <property type="match status" value="1"/>
</dbReference>
<comment type="catalytic activity">
    <reaction evidence="3">
        <text>a sn-glycero-3-phosphodiester + H2O = an alcohol + sn-glycerol 3-phosphate + H(+)</text>
        <dbReference type="Rhea" id="RHEA:12969"/>
        <dbReference type="ChEBI" id="CHEBI:15377"/>
        <dbReference type="ChEBI" id="CHEBI:15378"/>
        <dbReference type="ChEBI" id="CHEBI:30879"/>
        <dbReference type="ChEBI" id="CHEBI:57597"/>
        <dbReference type="ChEBI" id="CHEBI:83408"/>
        <dbReference type="EC" id="3.1.4.46"/>
    </reaction>
</comment>
<evidence type="ECO:0000313" key="4">
    <source>
        <dbReference type="Proteomes" id="UP000189703"/>
    </source>
</evidence>
<accession>A0A1U7ZVA2</accession>
<dbReference type="OMA" id="QCKNCIV"/>
<keyword evidence="4" id="KW-1185">Reference proteome</keyword>
<sequence>MLTPILRLGSYQRGDLLNLVEIDPLELKYQTAPSTLSRSLAGSLKSECKEMATPKPGKKHQYQLHRHGGWWNRARRFSNQKLFPLLLILAFLAITPPIFLHFRLRRFQQMQLRKCGWLREPPLVCAHGGDSSKAFPNTMAAYRIALLSQVDCIEIDISRSSDGILFALHDRDLQRISGNNTVKVGNLSSKEIKALNGGSHQYPQEFQNEGIPTTEDALGLISRSVRQVILDAKVGPPSYEKRLAADIISVVDGMRCKNCLIWAKSDLLVRDIIKLAPDLMVGYIVMKDPSTGARTNLLRMRDAKVVGIYHHLVDSKLMRILHGRNKKVYAWTVDDEDSMSKMLYEHVDAIVTSHPSLLQHLMQQIRTECLEEGFSIP</sequence>
<dbReference type="eggNOG" id="KOG2258">
    <property type="taxonomic scope" value="Eukaryota"/>
</dbReference>
<dbReference type="FunCoup" id="A0A1U7ZVA2">
    <property type="interactions" value="13"/>
</dbReference>
<name>A0A1U7ZVA2_NELNU</name>
<dbReference type="SUPFAM" id="SSF51695">
    <property type="entry name" value="PLC-like phosphodiesterases"/>
    <property type="match status" value="1"/>
</dbReference>
<dbReference type="GO" id="GO:0008889">
    <property type="term" value="F:glycerophosphodiester phosphodiesterase activity"/>
    <property type="evidence" value="ECO:0007669"/>
    <property type="project" value="UniProtKB-EC"/>
</dbReference>
<dbReference type="AlphaFoldDB" id="A0A1U7ZVA2"/>
<dbReference type="RefSeq" id="XP_010252391.1">
    <property type="nucleotide sequence ID" value="XM_010254089.2"/>
</dbReference>
<dbReference type="PANTHER" id="PTHR47449">
    <property type="entry name" value="GLYCEROPHOSPHODIESTER PHOSPHODIESTERASE GDPD4"/>
    <property type="match status" value="1"/>
</dbReference>
<organism evidence="4 5">
    <name type="scientific">Nelumbo nucifera</name>
    <name type="common">Sacred lotus</name>
    <dbReference type="NCBI Taxonomy" id="4432"/>
    <lineage>
        <taxon>Eukaryota</taxon>
        <taxon>Viridiplantae</taxon>
        <taxon>Streptophyta</taxon>
        <taxon>Embryophyta</taxon>
        <taxon>Tracheophyta</taxon>
        <taxon>Spermatophyta</taxon>
        <taxon>Magnoliopsida</taxon>
        <taxon>Proteales</taxon>
        <taxon>Nelumbonaceae</taxon>
        <taxon>Nelumbo</taxon>
    </lineage>
</organism>
<proteinExistence type="predicted"/>
<dbReference type="InterPro" id="IPR030395">
    <property type="entry name" value="GP_PDE_dom"/>
</dbReference>
<dbReference type="InterPro" id="IPR017946">
    <property type="entry name" value="PLC-like_Pdiesterase_TIM-brl"/>
</dbReference>
<evidence type="ECO:0000313" key="5">
    <source>
        <dbReference type="RefSeq" id="XP_010252391.1"/>
    </source>
</evidence>
<evidence type="ECO:0000256" key="2">
    <source>
        <dbReference type="ARBA" id="ARBA00022798"/>
    </source>
</evidence>
<dbReference type="GO" id="GO:0006071">
    <property type="term" value="P:glycerol metabolic process"/>
    <property type="evidence" value="ECO:0007669"/>
    <property type="project" value="UniProtKB-KW"/>
</dbReference>
<dbReference type="GO" id="GO:0006629">
    <property type="term" value="P:lipid metabolic process"/>
    <property type="evidence" value="ECO:0007669"/>
    <property type="project" value="InterPro"/>
</dbReference>
<dbReference type="InterPro" id="IPR044236">
    <property type="entry name" value="GDPD4"/>
</dbReference>
<dbReference type="PROSITE" id="PS51704">
    <property type="entry name" value="GP_PDE"/>
    <property type="match status" value="1"/>
</dbReference>
<keyword evidence="2" id="KW-0319">Glycerol metabolism</keyword>
<reference evidence="5" key="1">
    <citation type="submission" date="2025-08" db="UniProtKB">
        <authorList>
            <consortium name="RefSeq"/>
        </authorList>
    </citation>
    <scope>IDENTIFICATION</scope>
</reference>
<protein>
    <recommendedName>
        <fullName evidence="1">glycerophosphodiester phosphodiesterase</fullName>
        <ecNumber evidence="1">3.1.4.46</ecNumber>
    </recommendedName>
</protein>
<dbReference type="PANTHER" id="PTHR47449:SF2">
    <property type="entry name" value="GLYCEROPHOSPHODIESTER PHOSPHODIESTERASE GDPD4"/>
    <property type="match status" value="1"/>
</dbReference>
<dbReference type="STRING" id="4432.A0A1U7ZVA2"/>
<evidence type="ECO:0000256" key="3">
    <source>
        <dbReference type="ARBA" id="ARBA00047512"/>
    </source>
</evidence>
<dbReference type="GeneID" id="104593965"/>
<dbReference type="Pfam" id="PF03009">
    <property type="entry name" value="GDPD"/>
    <property type="match status" value="1"/>
</dbReference>
<gene>
    <name evidence="5" type="primary">LOC104593965</name>
</gene>
<dbReference type="OrthoDB" id="1058301at2759"/>